<organism evidence="1 2">
    <name type="scientific">Brevifollis gellanilyticus</name>
    <dbReference type="NCBI Taxonomy" id="748831"/>
    <lineage>
        <taxon>Bacteria</taxon>
        <taxon>Pseudomonadati</taxon>
        <taxon>Verrucomicrobiota</taxon>
        <taxon>Verrucomicrobiia</taxon>
        <taxon>Verrucomicrobiales</taxon>
        <taxon>Verrucomicrobiaceae</taxon>
    </lineage>
</organism>
<keyword evidence="2" id="KW-1185">Reference proteome</keyword>
<evidence type="ECO:0000313" key="2">
    <source>
        <dbReference type="Proteomes" id="UP000321577"/>
    </source>
</evidence>
<sequence length="67" mass="7553">MQNDQSLHIFKVQMGGIPNGFLKGACLLNGMLSFSSFGQLADKNCYMTKFGPDVRYVCNQRVPMLYK</sequence>
<evidence type="ECO:0000313" key="1">
    <source>
        <dbReference type="EMBL" id="GEP42410.1"/>
    </source>
</evidence>
<name>A0A512M6P5_9BACT</name>
<protein>
    <submittedName>
        <fullName evidence="1">Uncharacterized protein</fullName>
    </submittedName>
</protein>
<reference evidence="1 2" key="1">
    <citation type="submission" date="2019-07" db="EMBL/GenBank/DDBJ databases">
        <title>Whole genome shotgun sequence of Brevifollis gellanilyticus NBRC 108608.</title>
        <authorList>
            <person name="Hosoyama A."/>
            <person name="Uohara A."/>
            <person name="Ohji S."/>
            <person name="Ichikawa N."/>
        </authorList>
    </citation>
    <scope>NUCLEOTIDE SEQUENCE [LARGE SCALE GENOMIC DNA]</scope>
    <source>
        <strain evidence="1 2">NBRC 108608</strain>
    </source>
</reference>
<accession>A0A512M6P5</accession>
<dbReference type="Proteomes" id="UP000321577">
    <property type="component" value="Unassembled WGS sequence"/>
</dbReference>
<gene>
    <name evidence="1" type="ORF">BGE01nite_17010</name>
</gene>
<comment type="caution">
    <text evidence="1">The sequence shown here is derived from an EMBL/GenBank/DDBJ whole genome shotgun (WGS) entry which is preliminary data.</text>
</comment>
<proteinExistence type="predicted"/>
<dbReference type="EMBL" id="BKAG01000009">
    <property type="protein sequence ID" value="GEP42410.1"/>
    <property type="molecule type" value="Genomic_DNA"/>
</dbReference>
<dbReference type="AlphaFoldDB" id="A0A512M6P5"/>